<dbReference type="GO" id="GO:0016740">
    <property type="term" value="F:transferase activity"/>
    <property type="evidence" value="ECO:0007669"/>
    <property type="project" value="UniProtKB-KW"/>
</dbReference>
<dbReference type="GO" id="GO:0005829">
    <property type="term" value="C:cytosol"/>
    <property type="evidence" value="ECO:0007669"/>
    <property type="project" value="UniProtKB-SubCell"/>
</dbReference>
<name>A0A316VBG9_9BASI</name>
<dbReference type="STRING" id="1280837.A0A316VBG9"/>
<evidence type="ECO:0000313" key="10">
    <source>
        <dbReference type="EMBL" id="PWN34448.1"/>
    </source>
</evidence>
<comment type="subcellular location">
    <subcellularLocation>
        <location evidence="1">Cytoplasm</location>
        <location evidence="1">Cytosol</location>
    </subcellularLocation>
</comment>
<evidence type="ECO:0000256" key="8">
    <source>
        <dbReference type="ARBA" id="ARBA00046432"/>
    </source>
</evidence>
<evidence type="ECO:0000256" key="3">
    <source>
        <dbReference type="ARBA" id="ARBA00022490"/>
    </source>
</evidence>
<reference evidence="10 11" key="1">
    <citation type="journal article" date="2018" name="Mol. Biol. Evol.">
        <title>Broad Genomic Sampling Reveals a Smut Pathogenic Ancestry of the Fungal Clade Ustilaginomycotina.</title>
        <authorList>
            <person name="Kijpornyongpan T."/>
            <person name="Mondo S.J."/>
            <person name="Barry K."/>
            <person name="Sandor L."/>
            <person name="Lee J."/>
            <person name="Lipzen A."/>
            <person name="Pangilinan J."/>
            <person name="LaButti K."/>
            <person name="Hainaut M."/>
            <person name="Henrissat B."/>
            <person name="Grigoriev I.V."/>
            <person name="Spatafora J.W."/>
            <person name="Aime M.C."/>
        </authorList>
    </citation>
    <scope>NUCLEOTIDE SEQUENCE [LARGE SCALE GENOMIC DNA]</scope>
    <source>
        <strain evidence="10 11">MCA 3882</strain>
    </source>
</reference>
<dbReference type="Proteomes" id="UP000245771">
    <property type="component" value="Unassembled WGS sequence"/>
</dbReference>
<comment type="subunit">
    <text evidence="8">Component of the translation initiation factor 2B (eIF2B) complex which is a heterodecamer of two sets of five different subunits: alpha, beta, gamma, delta and epsilon. Subunits alpha, beta and delta comprise a regulatory subcomplex and subunits epsilon and gamma comprise a catalytic subcomplex. Within the complex, the hexameric regulatory complex resides at the center, with the two heterodimeric catalytic subcomplexes bound on opposite sides.</text>
</comment>
<gene>
    <name evidence="10" type="ORF">FA14DRAFT_161826</name>
</gene>
<dbReference type="SUPFAM" id="SSF100950">
    <property type="entry name" value="NagB/RpiA/CoA transferase-like"/>
    <property type="match status" value="1"/>
</dbReference>
<protein>
    <recommendedName>
        <fullName evidence="6">Translation initiation factor eIF2B subunit alpha</fullName>
    </recommendedName>
    <alternativeName>
        <fullName evidence="7">eIF2B GDP-GTP exchange factor subunit alpha</fullName>
    </alternativeName>
</protein>
<dbReference type="InterPro" id="IPR037171">
    <property type="entry name" value="NagB/RpiA_transferase-like"/>
</dbReference>
<accession>A0A316VBG9</accession>
<evidence type="ECO:0000256" key="9">
    <source>
        <dbReference type="RuleBase" id="RU003814"/>
    </source>
</evidence>
<dbReference type="GO" id="GO:0005851">
    <property type="term" value="C:eukaryotic translation initiation factor 2B complex"/>
    <property type="evidence" value="ECO:0007669"/>
    <property type="project" value="TreeGrafter"/>
</dbReference>
<dbReference type="GO" id="GO:0003743">
    <property type="term" value="F:translation initiation factor activity"/>
    <property type="evidence" value="ECO:0007669"/>
    <property type="project" value="UniProtKB-KW"/>
</dbReference>
<dbReference type="Pfam" id="PF01008">
    <property type="entry name" value="IF-2B"/>
    <property type="match status" value="1"/>
</dbReference>
<keyword evidence="3" id="KW-0963">Cytoplasm</keyword>
<dbReference type="PANTHER" id="PTHR45860:SF1">
    <property type="entry name" value="TRANSLATION INITIATION FACTOR EIF-2B SUBUNIT ALPHA"/>
    <property type="match status" value="1"/>
</dbReference>
<dbReference type="PANTHER" id="PTHR45860">
    <property type="entry name" value="TRANSLATION INITIATION FACTOR EIF-2B SUBUNIT ALPHA"/>
    <property type="match status" value="1"/>
</dbReference>
<dbReference type="GeneID" id="37021091"/>
<dbReference type="AlphaFoldDB" id="A0A316VBG9"/>
<dbReference type="Gene3D" id="3.40.50.10470">
    <property type="entry name" value="Translation initiation factor eif-2b, domain 2"/>
    <property type="match status" value="1"/>
</dbReference>
<organism evidence="10 11">
    <name type="scientific">Meira miltonrushii</name>
    <dbReference type="NCBI Taxonomy" id="1280837"/>
    <lineage>
        <taxon>Eukaryota</taxon>
        <taxon>Fungi</taxon>
        <taxon>Dikarya</taxon>
        <taxon>Basidiomycota</taxon>
        <taxon>Ustilaginomycotina</taxon>
        <taxon>Exobasidiomycetes</taxon>
        <taxon>Exobasidiales</taxon>
        <taxon>Brachybasidiaceae</taxon>
        <taxon>Meira</taxon>
    </lineage>
</organism>
<dbReference type="InterPro" id="IPR042529">
    <property type="entry name" value="IF_2B-like_C"/>
</dbReference>
<dbReference type="EMBL" id="KZ819604">
    <property type="protein sequence ID" value="PWN34448.1"/>
    <property type="molecule type" value="Genomic_DNA"/>
</dbReference>
<keyword evidence="4" id="KW-0396">Initiation factor</keyword>
<evidence type="ECO:0000256" key="2">
    <source>
        <dbReference type="ARBA" id="ARBA00007251"/>
    </source>
</evidence>
<dbReference type="FunCoup" id="A0A316VBG9">
    <property type="interactions" value="668"/>
</dbReference>
<evidence type="ECO:0000256" key="4">
    <source>
        <dbReference type="ARBA" id="ARBA00022540"/>
    </source>
</evidence>
<comment type="similarity">
    <text evidence="2 9">Belongs to the eIF-2B alpha/beta/delta subunits family.</text>
</comment>
<dbReference type="InterPro" id="IPR042528">
    <property type="entry name" value="elF-2B_alpha_N"/>
</dbReference>
<dbReference type="RefSeq" id="XP_025354750.1">
    <property type="nucleotide sequence ID" value="XM_025499310.1"/>
</dbReference>
<evidence type="ECO:0000256" key="5">
    <source>
        <dbReference type="ARBA" id="ARBA00022917"/>
    </source>
</evidence>
<keyword evidence="11" id="KW-1185">Reference proteome</keyword>
<keyword evidence="5" id="KW-0648">Protein biosynthesis</keyword>
<dbReference type="InterPro" id="IPR000649">
    <property type="entry name" value="IF-2B-related"/>
</dbReference>
<keyword evidence="10" id="KW-0808">Transferase</keyword>
<evidence type="ECO:0000256" key="7">
    <source>
        <dbReference type="ARBA" id="ARBA00044236"/>
    </source>
</evidence>
<dbReference type="OrthoDB" id="10249309at2759"/>
<dbReference type="GO" id="GO:0005085">
    <property type="term" value="F:guanyl-nucleotide exchange factor activity"/>
    <property type="evidence" value="ECO:0007669"/>
    <property type="project" value="TreeGrafter"/>
</dbReference>
<dbReference type="Gene3D" id="1.20.120.1070">
    <property type="entry name" value="Translation initiation factor eIF-2B, N-terminal domain"/>
    <property type="match status" value="1"/>
</dbReference>
<evidence type="ECO:0000256" key="6">
    <source>
        <dbReference type="ARBA" id="ARBA00044208"/>
    </source>
</evidence>
<dbReference type="InterPro" id="IPR051501">
    <property type="entry name" value="eIF2B_alpha/beta/delta"/>
</dbReference>
<evidence type="ECO:0000313" key="11">
    <source>
        <dbReference type="Proteomes" id="UP000245771"/>
    </source>
</evidence>
<proteinExistence type="inferred from homology"/>
<sequence length="363" mass="38876">MAIASSSASPLHGSSDSATSARQPLANLNGYDIVASYHSQLASSFSLPPPIASIFALCDLITQVPSNTTSELITLLRSHSDRLKQSLPNPIPATAGLDLFARLVITMNWDASADFAVQKKKLVDLAREFAEKTVPSCRDKITELAMPFIRDKSIILTHSYSRVVMQILLAAQARGLDINVYVTESRPGGLGIKTYNELTQAGIPTTVLCDSAAAFVGEKVDFVLVGAEGVCESGGILNAVGTLGLALVAKYYGKPFYAAAESFKFLRIFPLSQFDLPSSRPTLTFPDQEELINADSQKQSTPTIDKQSTATNAKLMTSAMEEKNPQIDYTKPDLITFIFSDVGSLRPSGVGDALLAVYGGNAD</sequence>
<evidence type="ECO:0000256" key="1">
    <source>
        <dbReference type="ARBA" id="ARBA00004514"/>
    </source>
</evidence>
<dbReference type="InParanoid" id="A0A316VBG9"/>